<accession>A0A0F9J6C5</accession>
<organism evidence="1">
    <name type="scientific">marine sediment metagenome</name>
    <dbReference type="NCBI Taxonomy" id="412755"/>
    <lineage>
        <taxon>unclassified sequences</taxon>
        <taxon>metagenomes</taxon>
        <taxon>ecological metagenomes</taxon>
    </lineage>
</organism>
<proteinExistence type="predicted"/>
<evidence type="ECO:0000313" key="1">
    <source>
        <dbReference type="EMBL" id="KKM65284.1"/>
    </source>
</evidence>
<dbReference type="AlphaFoldDB" id="A0A0F9J6C5"/>
<name>A0A0F9J6C5_9ZZZZ</name>
<reference evidence="1" key="1">
    <citation type="journal article" date="2015" name="Nature">
        <title>Complex archaea that bridge the gap between prokaryotes and eukaryotes.</title>
        <authorList>
            <person name="Spang A."/>
            <person name="Saw J.H."/>
            <person name="Jorgensen S.L."/>
            <person name="Zaremba-Niedzwiedzka K."/>
            <person name="Martijn J."/>
            <person name="Lind A.E."/>
            <person name="van Eijk R."/>
            <person name="Schleper C."/>
            <person name="Guy L."/>
            <person name="Ettema T.J."/>
        </authorList>
    </citation>
    <scope>NUCLEOTIDE SEQUENCE</scope>
</reference>
<sequence length="117" mass="13186">MPRECVICHGASAGFTVAVDEKGERVIVHATSCAAVLSARRQEAAREEEVARRREGKRVPRKTAAMSMWAAEWEYGRFGPQHKLPCDCSKHKEEADRTNADISWDRVIADDPDVEYQ</sequence>
<comment type="caution">
    <text evidence="1">The sequence shown here is derived from an EMBL/GenBank/DDBJ whole genome shotgun (WGS) entry which is preliminary data.</text>
</comment>
<protein>
    <submittedName>
        <fullName evidence="1">Uncharacterized protein</fullName>
    </submittedName>
</protein>
<dbReference type="EMBL" id="LAZR01010752">
    <property type="protein sequence ID" value="KKM65284.1"/>
    <property type="molecule type" value="Genomic_DNA"/>
</dbReference>
<gene>
    <name evidence="1" type="ORF">LCGC14_1492820</name>
</gene>